<accession>A0A136IXF8</accession>
<feature type="compositionally biased region" description="Low complexity" evidence="1">
    <location>
        <begin position="502"/>
        <end position="541"/>
    </location>
</feature>
<dbReference type="Pfam" id="PF10680">
    <property type="entry name" value="RRN9"/>
    <property type="match status" value="1"/>
</dbReference>
<gene>
    <name evidence="3" type="ORF">Micbo1qcDRAFT_196874</name>
</gene>
<dbReference type="EMBL" id="KQ964255">
    <property type="protein sequence ID" value="KXJ89604.1"/>
    <property type="molecule type" value="Genomic_DNA"/>
</dbReference>
<feature type="domain" description="Rrn9" evidence="2">
    <location>
        <begin position="54"/>
        <end position="124"/>
    </location>
</feature>
<evidence type="ECO:0000313" key="4">
    <source>
        <dbReference type="Proteomes" id="UP000070501"/>
    </source>
</evidence>
<dbReference type="GO" id="GO:0003743">
    <property type="term" value="F:translation initiation factor activity"/>
    <property type="evidence" value="ECO:0007669"/>
    <property type="project" value="UniProtKB-KW"/>
</dbReference>
<feature type="region of interest" description="Disordered" evidence="1">
    <location>
        <begin position="499"/>
        <end position="541"/>
    </location>
</feature>
<keyword evidence="4" id="KW-1185">Reference proteome</keyword>
<feature type="compositionally biased region" description="Basic residues" evidence="1">
    <location>
        <begin position="284"/>
        <end position="295"/>
    </location>
</feature>
<dbReference type="InParanoid" id="A0A136IXF8"/>
<organism evidence="3 4">
    <name type="scientific">Microdochium bolleyi</name>
    <dbReference type="NCBI Taxonomy" id="196109"/>
    <lineage>
        <taxon>Eukaryota</taxon>
        <taxon>Fungi</taxon>
        <taxon>Dikarya</taxon>
        <taxon>Ascomycota</taxon>
        <taxon>Pezizomycotina</taxon>
        <taxon>Sordariomycetes</taxon>
        <taxon>Xylariomycetidae</taxon>
        <taxon>Xylariales</taxon>
        <taxon>Microdochiaceae</taxon>
        <taxon>Microdochium</taxon>
    </lineage>
</organism>
<dbReference type="STRING" id="196109.A0A136IXF8"/>
<feature type="region of interest" description="Disordered" evidence="1">
    <location>
        <begin position="173"/>
        <end position="222"/>
    </location>
</feature>
<sequence length="645" mass="70506">MAQAADDLTVGQDLSSSSSYETDESGNERTTPWQGPASAWRANNAQEISNATALEEIRNRDLSVHLYNAFALKRRHGTSDALATAPVAGQDIDVVTGQVIQADPWVPPLSWTAWPLSTSSVPSPEFVRRQQKLDPAERLTIRMPVANDPGSALRDALAASILRSAKEHFIARGWQTDPGEDGGSDGADSDTSGGGRLSDAARKETPSGSARSKDGKKEVDQAEDENFQVPAVSADDSLSHDILAPSIRHIMSRLDSTLDALHNAQEAATSYLSEASDSDSAHSTRSRHSRQRPASRHPGQGQRKTALKPEFIQEFVAQWDPDAAAPETSQVSGGKAKPGRPRKKYPRQPEESDADYVLRVSRLRKTRVPTHMTLTSSHARTPSTAPETDASEEEGWNQTQRQPKGHPPSERKRKQLTPRDWTDVLSAACLGGFSAQVLDRAARRCADVFGQQMRLHTLEETRHDQEGWAATENYRAGMSLPPVVLAGLTEDDDIKRATRQLSHAPSSAAAESDADQGSCRGRASSRSRATPARSRSASASASASAGRVFACKVVECPRFKEPFSRQTNMVRHMKQVHNMKIDVDVDSEDEMHGAVHVDGFMKPIRVRPGWRRVTQATPARDMQSPRKRKRGPSKATAIATATKRW</sequence>
<name>A0A136IXF8_9PEZI</name>
<dbReference type="InterPro" id="IPR019622">
    <property type="entry name" value="Rrn9_dom"/>
</dbReference>
<feature type="region of interest" description="Disordered" evidence="1">
    <location>
        <begin position="324"/>
        <end position="418"/>
    </location>
</feature>
<evidence type="ECO:0000259" key="2">
    <source>
        <dbReference type="Pfam" id="PF10680"/>
    </source>
</evidence>
<dbReference type="Gene3D" id="3.30.160.60">
    <property type="entry name" value="Classic Zinc Finger"/>
    <property type="match status" value="1"/>
</dbReference>
<feature type="region of interest" description="Disordered" evidence="1">
    <location>
        <begin position="1"/>
        <end position="38"/>
    </location>
</feature>
<keyword evidence="3" id="KW-0648">Protein biosynthesis</keyword>
<evidence type="ECO:0000313" key="3">
    <source>
        <dbReference type="EMBL" id="KXJ89604.1"/>
    </source>
</evidence>
<dbReference type="AlphaFoldDB" id="A0A136IXF8"/>
<dbReference type="OrthoDB" id="5412288at2759"/>
<dbReference type="Proteomes" id="UP000070501">
    <property type="component" value="Unassembled WGS sequence"/>
</dbReference>
<protein>
    <submittedName>
        <fullName evidence="3">RNA polymerase I-specific transcription initiation factor-domain-containing protein</fullName>
    </submittedName>
</protein>
<proteinExistence type="predicted"/>
<feature type="compositionally biased region" description="Basic and acidic residues" evidence="1">
    <location>
        <begin position="199"/>
        <end position="220"/>
    </location>
</feature>
<feature type="region of interest" description="Disordered" evidence="1">
    <location>
        <begin position="269"/>
        <end position="306"/>
    </location>
</feature>
<feature type="region of interest" description="Disordered" evidence="1">
    <location>
        <begin position="614"/>
        <end position="645"/>
    </location>
</feature>
<reference evidence="4" key="1">
    <citation type="submission" date="2016-02" db="EMBL/GenBank/DDBJ databases">
        <title>Draft genome sequence of Microdochium bolleyi, a fungal endophyte of beachgrass.</title>
        <authorList>
            <consortium name="DOE Joint Genome Institute"/>
            <person name="David A.S."/>
            <person name="May G."/>
            <person name="Haridas S."/>
            <person name="Lim J."/>
            <person name="Wang M."/>
            <person name="Labutti K."/>
            <person name="Lipzen A."/>
            <person name="Barry K."/>
            <person name="Grigoriev I.V."/>
        </authorList>
    </citation>
    <scope>NUCLEOTIDE SEQUENCE [LARGE SCALE GENOMIC DNA]</scope>
    <source>
        <strain evidence="4">J235TASD1</strain>
    </source>
</reference>
<evidence type="ECO:0000256" key="1">
    <source>
        <dbReference type="SAM" id="MobiDB-lite"/>
    </source>
</evidence>
<feature type="compositionally biased region" description="Polar residues" evidence="1">
    <location>
        <begin position="372"/>
        <end position="386"/>
    </location>
</feature>
<keyword evidence="3" id="KW-0396">Initiation factor</keyword>
<feature type="compositionally biased region" description="Basic residues" evidence="1">
    <location>
        <begin position="337"/>
        <end position="346"/>
    </location>
</feature>